<dbReference type="EMBL" id="BAABFV010000001">
    <property type="protein sequence ID" value="GAA4360042.1"/>
    <property type="molecule type" value="Genomic_DNA"/>
</dbReference>
<protein>
    <recommendedName>
        <fullName evidence="3">Lipoprotein</fullName>
    </recommendedName>
</protein>
<evidence type="ECO:0000313" key="2">
    <source>
        <dbReference type="Proteomes" id="UP001501011"/>
    </source>
</evidence>
<accession>A0ABP8IJ81</accession>
<proteinExistence type="predicted"/>
<evidence type="ECO:0008006" key="3">
    <source>
        <dbReference type="Google" id="ProtNLM"/>
    </source>
</evidence>
<reference evidence="2" key="1">
    <citation type="journal article" date="2019" name="Int. J. Syst. Evol. Microbiol.">
        <title>The Global Catalogue of Microorganisms (GCM) 10K type strain sequencing project: providing services to taxonomists for standard genome sequencing and annotation.</title>
        <authorList>
            <consortium name="The Broad Institute Genomics Platform"/>
            <consortium name="The Broad Institute Genome Sequencing Center for Infectious Disease"/>
            <person name="Wu L."/>
            <person name="Ma J."/>
        </authorList>
    </citation>
    <scope>NUCLEOTIDE SEQUENCE [LARGE SCALE GENOMIC DNA]</scope>
    <source>
        <strain evidence="2">JCM 17728</strain>
    </source>
</reference>
<dbReference type="PROSITE" id="PS51257">
    <property type="entry name" value="PROKAR_LIPOPROTEIN"/>
    <property type="match status" value="1"/>
</dbReference>
<dbReference type="Proteomes" id="UP001501011">
    <property type="component" value="Unassembled WGS sequence"/>
</dbReference>
<name>A0ABP8IJ81_9GAMM</name>
<organism evidence="1 2">
    <name type="scientific">Kangiella marina</name>
    <dbReference type="NCBI Taxonomy" id="1079178"/>
    <lineage>
        <taxon>Bacteria</taxon>
        <taxon>Pseudomonadati</taxon>
        <taxon>Pseudomonadota</taxon>
        <taxon>Gammaproteobacteria</taxon>
        <taxon>Kangiellales</taxon>
        <taxon>Kangiellaceae</taxon>
        <taxon>Kangiella</taxon>
    </lineage>
</organism>
<sequence length="175" mass="19538">MRFVIIIVMVLLTGCQDDRSAGKSGYKLAWYHGSCVAINEGLQSDNHIFLVTNDQNYVEVIARGKASEESCAPLIGDRGQANLAEGYVFYQVRSVSGLDLKEENLGVVVVTTEKNITQGLDVNDNGMSDKFSYCTTSEGMNFYAWDDKTGEQKPFWQEYYYLGYEVESSCKFAAP</sequence>
<evidence type="ECO:0000313" key="1">
    <source>
        <dbReference type="EMBL" id="GAA4360042.1"/>
    </source>
</evidence>
<gene>
    <name evidence="1" type="ORF">GCM10023151_11510</name>
</gene>
<keyword evidence="2" id="KW-1185">Reference proteome</keyword>
<comment type="caution">
    <text evidence="1">The sequence shown here is derived from an EMBL/GenBank/DDBJ whole genome shotgun (WGS) entry which is preliminary data.</text>
</comment>